<dbReference type="PANTHER" id="PTHR42953">
    <property type="entry name" value="HIGH-AFFINITY ZINC UPTAKE SYSTEM PROTEIN ZNUA-RELATED"/>
    <property type="match status" value="1"/>
</dbReference>
<dbReference type="InterPro" id="IPR050492">
    <property type="entry name" value="Bact_metal-bind_prot9"/>
</dbReference>
<protein>
    <submittedName>
        <fullName evidence="7">Metal ABC transporter substrate-binding protein</fullName>
    </submittedName>
</protein>
<evidence type="ECO:0000313" key="8">
    <source>
        <dbReference type="Proteomes" id="UP000285768"/>
    </source>
</evidence>
<organism evidence="7 8">
    <name type="scientific">Leucobacter muris</name>
    <dbReference type="NCBI Taxonomy" id="1935379"/>
    <lineage>
        <taxon>Bacteria</taxon>
        <taxon>Bacillati</taxon>
        <taxon>Actinomycetota</taxon>
        <taxon>Actinomycetes</taxon>
        <taxon>Micrococcales</taxon>
        <taxon>Microbacteriaceae</taxon>
        <taxon>Leucobacter</taxon>
    </lineage>
</organism>
<dbReference type="SUPFAM" id="SSF53807">
    <property type="entry name" value="Helical backbone' metal receptor"/>
    <property type="match status" value="1"/>
</dbReference>
<keyword evidence="4 6" id="KW-0732">Signal</keyword>
<evidence type="ECO:0000256" key="5">
    <source>
        <dbReference type="RuleBase" id="RU003512"/>
    </source>
</evidence>
<keyword evidence="8" id="KW-1185">Reference proteome</keyword>
<evidence type="ECO:0000256" key="4">
    <source>
        <dbReference type="ARBA" id="ARBA00022729"/>
    </source>
</evidence>
<accession>A0ABX5QG66</accession>
<comment type="subcellular location">
    <subcellularLocation>
        <location evidence="1">Cell envelope</location>
    </subcellularLocation>
</comment>
<reference evidence="7 8" key="1">
    <citation type="submission" date="2019-01" db="EMBL/GenBank/DDBJ databases">
        <title>Leucobacter muris sp. nov. isolated from the nose of a laboratory mouse.</title>
        <authorList>
            <person name="Benga L."/>
            <person name="Sproeer C."/>
            <person name="Schumann P."/>
            <person name="Verbarg S."/>
            <person name="Bunk B."/>
            <person name="Engelhardt E."/>
            <person name="Benten P.M."/>
            <person name="Sager M."/>
        </authorList>
    </citation>
    <scope>NUCLEOTIDE SEQUENCE [LARGE SCALE GENOMIC DNA]</scope>
    <source>
        <strain evidence="7 8">DSM 101948</strain>
    </source>
</reference>
<keyword evidence="2 5" id="KW-0813">Transport</keyword>
<evidence type="ECO:0000256" key="1">
    <source>
        <dbReference type="ARBA" id="ARBA00004196"/>
    </source>
</evidence>
<dbReference type="EMBL" id="CP035037">
    <property type="protein sequence ID" value="QAB17970.1"/>
    <property type="molecule type" value="Genomic_DNA"/>
</dbReference>
<dbReference type="PRINTS" id="PR00691">
    <property type="entry name" value="ADHESINB"/>
</dbReference>
<evidence type="ECO:0000256" key="6">
    <source>
        <dbReference type="SAM" id="SignalP"/>
    </source>
</evidence>
<evidence type="ECO:0000313" key="7">
    <source>
        <dbReference type="EMBL" id="QAB17970.1"/>
    </source>
</evidence>
<proteinExistence type="inferred from homology"/>
<dbReference type="PRINTS" id="PR00690">
    <property type="entry name" value="ADHESNFAMILY"/>
</dbReference>
<sequence length="315" mass="33755">MPRRSPRPARIRSLALAAAVLAASALTACSANAAEGPGRDDGRPVVLTTFTVLADMARNVAGEHLRVESITKPGAEIHGYEPTPSDVRRAVEAELILDNGLGLEAWFEQFVADLDVPHAVVSEGVEPIPIADDAHAGMPNPHAWMSPHSAQTYVDNMVAAFSELDPEHAADYTANGEAYGAELQRVHDELTAKLSDLPEQQRALVTCEGAFSYLARDTGLTERYIWAVNAEQQATPQQIAGTIDFVRQNDVPAVFCESTVSDKPMRQVVESTDAEFGGVLYVDSLSEADGPVPSYLELIRHDAQLIADGLTGGDA</sequence>
<feature type="signal peptide" evidence="6">
    <location>
        <begin position="1"/>
        <end position="33"/>
    </location>
</feature>
<evidence type="ECO:0000256" key="3">
    <source>
        <dbReference type="ARBA" id="ARBA00022723"/>
    </source>
</evidence>
<dbReference type="InterPro" id="IPR006128">
    <property type="entry name" value="Lipoprotein_PsaA-like"/>
</dbReference>
<dbReference type="PANTHER" id="PTHR42953:SF1">
    <property type="entry name" value="METAL-BINDING PROTEIN HI_0362-RELATED"/>
    <property type="match status" value="1"/>
</dbReference>
<gene>
    <name evidence="7" type="ORF">Leucomu_08600</name>
</gene>
<keyword evidence="3" id="KW-0479">Metal-binding</keyword>
<comment type="similarity">
    <text evidence="5">Belongs to the bacterial solute-binding protein 9 family.</text>
</comment>
<dbReference type="Gene3D" id="3.40.50.1980">
    <property type="entry name" value="Nitrogenase molybdenum iron protein domain"/>
    <property type="match status" value="2"/>
</dbReference>
<dbReference type="InterPro" id="IPR006127">
    <property type="entry name" value="ZnuA-like"/>
</dbReference>
<dbReference type="RefSeq" id="WP_128386964.1">
    <property type="nucleotide sequence ID" value="NZ_CP035037.1"/>
</dbReference>
<evidence type="ECO:0000256" key="2">
    <source>
        <dbReference type="ARBA" id="ARBA00022448"/>
    </source>
</evidence>
<feature type="chain" id="PRO_5046208262" evidence="6">
    <location>
        <begin position="34"/>
        <end position="315"/>
    </location>
</feature>
<dbReference type="CDD" id="cd01137">
    <property type="entry name" value="PsaA"/>
    <property type="match status" value="1"/>
</dbReference>
<dbReference type="PROSITE" id="PS51257">
    <property type="entry name" value="PROKAR_LIPOPROTEIN"/>
    <property type="match status" value="1"/>
</dbReference>
<dbReference type="Proteomes" id="UP000285768">
    <property type="component" value="Chromosome"/>
</dbReference>
<name>A0ABX5QG66_9MICO</name>
<dbReference type="Pfam" id="PF01297">
    <property type="entry name" value="ZnuA"/>
    <property type="match status" value="1"/>
</dbReference>
<dbReference type="InterPro" id="IPR006129">
    <property type="entry name" value="AdhesinB"/>
</dbReference>